<protein>
    <submittedName>
        <fullName evidence="2">Uncharacterized protein</fullName>
    </submittedName>
</protein>
<evidence type="ECO:0000313" key="3">
    <source>
        <dbReference type="Proteomes" id="UP000186817"/>
    </source>
</evidence>
<feature type="compositionally biased region" description="Basic and acidic residues" evidence="1">
    <location>
        <begin position="26"/>
        <end position="49"/>
    </location>
</feature>
<dbReference type="Proteomes" id="UP000186817">
    <property type="component" value="Unassembled WGS sequence"/>
</dbReference>
<evidence type="ECO:0000256" key="1">
    <source>
        <dbReference type="SAM" id="MobiDB-lite"/>
    </source>
</evidence>
<feature type="compositionally biased region" description="Polar residues" evidence="1">
    <location>
        <begin position="50"/>
        <end position="66"/>
    </location>
</feature>
<reference evidence="2 3" key="1">
    <citation type="submission" date="2016-02" db="EMBL/GenBank/DDBJ databases">
        <title>Genome analysis of coral dinoflagellate symbionts highlights evolutionary adaptations to a symbiotic lifestyle.</title>
        <authorList>
            <person name="Aranda M."/>
            <person name="Li Y."/>
            <person name="Liew Y.J."/>
            <person name="Baumgarten S."/>
            <person name="Simakov O."/>
            <person name="Wilson M."/>
            <person name="Piel J."/>
            <person name="Ashoor H."/>
            <person name="Bougouffa S."/>
            <person name="Bajic V.B."/>
            <person name="Ryu T."/>
            <person name="Ravasi T."/>
            <person name="Bayer T."/>
            <person name="Micklem G."/>
            <person name="Kim H."/>
            <person name="Bhak J."/>
            <person name="Lajeunesse T.C."/>
            <person name="Voolstra C.R."/>
        </authorList>
    </citation>
    <scope>NUCLEOTIDE SEQUENCE [LARGE SCALE GENOMIC DNA]</scope>
    <source>
        <strain evidence="2 3">CCMP2467</strain>
    </source>
</reference>
<proteinExistence type="predicted"/>
<comment type="caution">
    <text evidence="2">The sequence shown here is derived from an EMBL/GenBank/DDBJ whole genome shotgun (WGS) entry which is preliminary data.</text>
</comment>
<organism evidence="2 3">
    <name type="scientific">Symbiodinium microadriaticum</name>
    <name type="common">Dinoflagellate</name>
    <name type="synonym">Zooxanthella microadriatica</name>
    <dbReference type="NCBI Taxonomy" id="2951"/>
    <lineage>
        <taxon>Eukaryota</taxon>
        <taxon>Sar</taxon>
        <taxon>Alveolata</taxon>
        <taxon>Dinophyceae</taxon>
        <taxon>Suessiales</taxon>
        <taxon>Symbiodiniaceae</taxon>
        <taxon>Symbiodinium</taxon>
    </lineage>
</organism>
<evidence type="ECO:0000313" key="2">
    <source>
        <dbReference type="EMBL" id="OLP88056.1"/>
    </source>
</evidence>
<sequence length="323" mass="34932">MKKLPLAGLRPSSESTARSSSVPEVASRRSRPDSAARQQMDSRQRKTREALQQLTEASSVPISKSTPELGRGDGKGPKAPPTVSQPQAKKPPQPSSQPPAPREAWTMARAASEYQFLITEGFSSSDCSSGKTYSDIGVPVDVCHPENAEYRKVEIVGTEAIHMYYNDSDCSGNVLRNESFNMNCTQSGNRWFSRRVALHGSFESMQWADNNCTSTSSRSGDPQALGICAIPTATLSMMWVCNLTRQVVQMNSYNSGDCTGSFDVISFIPDNPELCHQEQLGSTCMSDCFTTTTTTTSTSMSSAATLALPGIFAIAISIRGLLL</sequence>
<gene>
    <name evidence="2" type="ORF">AK812_SmicGene30643</name>
</gene>
<feature type="compositionally biased region" description="Low complexity" evidence="1">
    <location>
        <begin position="12"/>
        <end position="21"/>
    </location>
</feature>
<feature type="region of interest" description="Disordered" evidence="1">
    <location>
        <begin position="1"/>
        <end position="105"/>
    </location>
</feature>
<keyword evidence="3" id="KW-1185">Reference proteome</keyword>
<dbReference type="AlphaFoldDB" id="A0A1Q9CYQ8"/>
<feature type="compositionally biased region" description="Pro residues" evidence="1">
    <location>
        <begin position="89"/>
        <end position="101"/>
    </location>
</feature>
<dbReference type="OrthoDB" id="434505at2759"/>
<accession>A0A1Q9CYQ8</accession>
<dbReference type="EMBL" id="LSRX01000830">
    <property type="protein sequence ID" value="OLP88056.1"/>
    <property type="molecule type" value="Genomic_DNA"/>
</dbReference>
<name>A0A1Q9CYQ8_SYMMI</name>